<dbReference type="Gene3D" id="3.40.50.300">
    <property type="entry name" value="P-loop containing nucleotide triphosphate hydrolases"/>
    <property type="match status" value="1"/>
</dbReference>
<reference evidence="2 3" key="1">
    <citation type="journal article" date="2024" name="J Genomics">
        <title>Draft genome sequencing and assembly of Favolaschia claudopus CIRM-BRFM 2984 isolated from oak limbs.</title>
        <authorList>
            <person name="Navarro D."/>
            <person name="Drula E."/>
            <person name="Chaduli D."/>
            <person name="Cazenave R."/>
            <person name="Ahrendt S."/>
            <person name="Wang J."/>
            <person name="Lipzen A."/>
            <person name="Daum C."/>
            <person name="Barry K."/>
            <person name="Grigoriev I.V."/>
            <person name="Favel A."/>
            <person name="Rosso M.N."/>
            <person name="Martin F."/>
        </authorList>
    </citation>
    <scope>NUCLEOTIDE SEQUENCE [LARGE SCALE GENOMIC DNA]</scope>
    <source>
        <strain evidence="2 3">CIRM-BRFM 2984</strain>
    </source>
</reference>
<dbReference type="SUPFAM" id="SSF52540">
    <property type="entry name" value="P-loop containing nucleoside triphosphate hydrolases"/>
    <property type="match status" value="1"/>
</dbReference>
<protein>
    <submittedName>
        <fullName evidence="2">NB-ARC domain-containing protein</fullName>
    </submittedName>
</protein>
<dbReference type="AlphaFoldDB" id="A0AAW0DQV7"/>
<dbReference type="InterPro" id="IPR011990">
    <property type="entry name" value="TPR-like_helical_dom_sf"/>
</dbReference>
<dbReference type="EMBL" id="JAWWNJ010000006">
    <property type="protein sequence ID" value="KAK7053510.1"/>
    <property type="molecule type" value="Genomic_DNA"/>
</dbReference>
<dbReference type="GO" id="GO:0007166">
    <property type="term" value="P:cell surface receptor signaling pathway"/>
    <property type="evidence" value="ECO:0007669"/>
    <property type="project" value="InterPro"/>
</dbReference>
<gene>
    <name evidence="2" type="ORF">R3P38DRAFT_2601182</name>
</gene>
<evidence type="ECO:0000313" key="3">
    <source>
        <dbReference type="Proteomes" id="UP001362999"/>
    </source>
</evidence>
<proteinExistence type="predicted"/>
<dbReference type="Proteomes" id="UP001362999">
    <property type="component" value="Unassembled WGS sequence"/>
</dbReference>
<comment type="caution">
    <text evidence="2">The sequence shown here is derived from an EMBL/GenBank/DDBJ whole genome shotgun (WGS) entry which is preliminary data.</text>
</comment>
<dbReference type="PANTHER" id="PTHR47691:SF3">
    <property type="entry name" value="HTH-TYPE TRANSCRIPTIONAL REGULATOR RV0890C-RELATED"/>
    <property type="match status" value="1"/>
</dbReference>
<accession>A0AAW0DQV7</accession>
<feature type="domain" description="AAA+ ATPase" evidence="1">
    <location>
        <begin position="221"/>
        <end position="374"/>
    </location>
</feature>
<dbReference type="InterPro" id="IPR003593">
    <property type="entry name" value="AAA+_ATPase"/>
</dbReference>
<dbReference type="InterPro" id="IPR036537">
    <property type="entry name" value="Adaptor_Cbl_N_dom_sf"/>
</dbReference>
<dbReference type="InterPro" id="IPR007111">
    <property type="entry name" value="NACHT_NTPase"/>
</dbReference>
<sequence length="1041" mass="117168">MPTRNIAHSLEYTSIAANALRGIALATEIPFLSRACELVSAIIPMVEHTRMHKERCTHIVEQIHQSLCALTALCVGTELVLAPKMIHEIAQFASILEKLQLCLEAQNDIGPLRRFFRQNELTFQLNICEKGLQAAFEAFKMETMVEAATDLVQFHVDLETRHQAMLELISAQSISFDDRSLVHIKQRDHSSGSLSLLPASPKLFHGREAEFDLLVSTLLSDNPRAVILGPGGIGKTTLAMALLHFPAILEKYNNQHFISCESSSTCSEMITTLGLHLQLEPSRQLQRMVIRHLQQCESSLIVLDNLETPWEGPESRGEVEELLSSLADIPGVGLLVTMRGTERPAKVKWSRPFLLPLEPLSSTASRQIFLDIADEPEIGEESALDQLLNLSDNHPLAITLLANVASFEGYATTLERWQIENFTLLSLGHDKGSSLEKSITLSIHSPQFKSFQPAQDLLSLLSLLPDGIKDKDLQASKVSIPNMGQCQSFLLRMSLAYRDPEGRLRALSPIREFIHRVHPPSQILAASLRLYFQDLLDVWLSTRRQLFAGNRAVITELVGNLGNVNSLLLEGMITEDKSTLVAIGASITVLDIFSEIMMQGSTLLVQRLPHLVRITEDVDLRLKYGRRLLCNRNPKFWLGENPKVWIQEGLEYFNTGNTYPIDQAATFYNTVAWYYIKSNSIDRQKATEYNKLALDLVEQTDNTELQLLCFDTEIIVAEMWGDRNRQLKVINKAYNCLAKIGSTMNLSQCDLLVSEAWVQLQLGNLPRTLRLCIEANEILIVFGMQKSDRYLEILNVRAEVHFNKSEYLEARQLYQEMISLISFGPFYANALISLAHTDLVTGGPVENIQENLNKSERVYKALDNDKTVISVFLLMRGLLDILEGNIDDARSRFLCCLAESREYRPDIHSLSLAVISDSRHKLYDVTETFNWAVVSFAFVRKMDDVVGTWNALQRLADAVVDLADDETAFSLFQVALEGGTQIDIHLLRARCMIGIGDIMFRKGIYKQAQSMWKEACPLLVRSSQMEEVDAVNERLGNLQSI</sequence>
<dbReference type="Gene3D" id="1.20.930.20">
    <property type="entry name" value="Adaptor protein Cbl, N-terminal domain"/>
    <property type="match status" value="1"/>
</dbReference>
<dbReference type="SMART" id="SM00382">
    <property type="entry name" value="AAA"/>
    <property type="match status" value="1"/>
</dbReference>
<evidence type="ECO:0000259" key="1">
    <source>
        <dbReference type="SMART" id="SM00382"/>
    </source>
</evidence>
<dbReference type="Gene3D" id="1.25.40.10">
    <property type="entry name" value="Tetratricopeptide repeat domain"/>
    <property type="match status" value="1"/>
</dbReference>
<evidence type="ECO:0000313" key="2">
    <source>
        <dbReference type="EMBL" id="KAK7053510.1"/>
    </source>
</evidence>
<dbReference type="InterPro" id="IPR027417">
    <property type="entry name" value="P-loop_NTPase"/>
</dbReference>
<organism evidence="2 3">
    <name type="scientific">Favolaschia claudopus</name>
    <dbReference type="NCBI Taxonomy" id="2862362"/>
    <lineage>
        <taxon>Eukaryota</taxon>
        <taxon>Fungi</taxon>
        <taxon>Dikarya</taxon>
        <taxon>Basidiomycota</taxon>
        <taxon>Agaricomycotina</taxon>
        <taxon>Agaricomycetes</taxon>
        <taxon>Agaricomycetidae</taxon>
        <taxon>Agaricales</taxon>
        <taxon>Marasmiineae</taxon>
        <taxon>Mycenaceae</taxon>
        <taxon>Favolaschia</taxon>
    </lineage>
</organism>
<dbReference type="SUPFAM" id="SSF81901">
    <property type="entry name" value="HCP-like"/>
    <property type="match status" value="1"/>
</dbReference>
<dbReference type="PANTHER" id="PTHR47691">
    <property type="entry name" value="REGULATOR-RELATED"/>
    <property type="match status" value="1"/>
</dbReference>
<dbReference type="Pfam" id="PF05729">
    <property type="entry name" value="NACHT"/>
    <property type="match status" value="1"/>
</dbReference>
<dbReference type="InterPro" id="IPR059179">
    <property type="entry name" value="MLKL-like_MCAfunc"/>
</dbReference>
<keyword evidence="3" id="KW-1185">Reference proteome</keyword>
<dbReference type="CDD" id="cd21037">
    <property type="entry name" value="MLKL_NTD"/>
    <property type="match status" value="1"/>
</dbReference>
<name>A0AAW0DQV7_9AGAR</name>